<evidence type="ECO:0000313" key="2">
    <source>
        <dbReference type="Proteomes" id="UP000578036"/>
    </source>
</evidence>
<evidence type="ECO:0000313" key="1">
    <source>
        <dbReference type="EMBL" id="MBB3011296.1"/>
    </source>
</evidence>
<reference evidence="1 2" key="1">
    <citation type="submission" date="2020-08" db="EMBL/GenBank/DDBJ databases">
        <title>Genomic Encyclopedia of Type Strains, Phase IV (KMG-V): Genome sequencing to study the core and pangenomes of soil and plant-associated prokaryotes.</title>
        <authorList>
            <person name="Whitman W."/>
        </authorList>
    </citation>
    <scope>NUCLEOTIDE SEQUENCE [LARGE SCALE GENOMIC DNA]</scope>
    <source>
        <strain evidence="1 2">SLV-2362</strain>
    </source>
</reference>
<dbReference type="AlphaFoldDB" id="A0A7W4YVF1"/>
<proteinExistence type="predicted"/>
<dbReference type="Proteomes" id="UP000578036">
    <property type="component" value="Unassembled WGS sequence"/>
</dbReference>
<gene>
    <name evidence="1" type="ORF">FHX61_005985</name>
</gene>
<keyword evidence="2" id="KW-1185">Reference proteome</keyword>
<dbReference type="Gene3D" id="2.40.30.130">
    <property type="match status" value="1"/>
</dbReference>
<sequence>MALRAYYKRDKLTMHTQPLRCSPADGDSKFRVVFTATFLHPQGAGQLSDQGAIAGLKFERIVQDSDDLLHFPRIPSKRP</sequence>
<protein>
    <submittedName>
        <fullName evidence="1">Ser-tRNA(Ala) deacylase AlaX</fullName>
    </submittedName>
</protein>
<dbReference type="SUPFAM" id="SSF50447">
    <property type="entry name" value="Translation proteins"/>
    <property type="match status" value="1"/>
</dbReference>
<comment type="caution">
    <text evidence="1">The sequence shown here is derived from an EMBL/GenBank/DDBJ whole genome shotgun (WGS) entry which is preliminary data.</text>
</comment>
<dbReference type="EMBL" id="JACHWF010000015">
    <property type="protein sequence ID" value="MBB3011296.1"/>
    <property type="molecule type" value="Genomic_DNA"/>
</dbReference>
<dbReference type="InterPro" id="IPR009000">
    <property type="entry name" value="Transl_B-barrel_sf"/>
</dbReference>
<name>A0A7W4YVF1_9BURK</name>
<organism evidence="1 2">
    <name type="scientific">Cupriavidus alkaliphilus</name>
    <dbReference type="NCBI Taxonomy" id="942866"/>
    <lineage>
        <taxon>Bacteria</taxon>
        <taxon>Pseudomonadati</taxon>
        <taxon>Pseudomonadota</taxon>
        <taxon>Betaproteobacteria</taxon>
        <taxon>Burkholderiales</taxon>
        <taxon>Burkholderiaceae</taxon>
        <taxon>Cupriavidus</taxon>
    </lineage>
</organism>
<accession>A0A7W4YVF1</accession>